<proteinExistence type="predicted"/>
<name>A0ABY7E411_MYAAR</name>
<gene>
    <name evidence="2" type="ORF">MAR_010243</name>
</gene>
<organism evidence="2 3">
    <name type="scientific">Mya arenaria</name>
    <name type="common">Soft-shell clam</name>
    <dbReference type="NCBI Taxonomy" id="6604"/>
    <lineage>
        <taxon>Eukaryota</taxon>
        <taxon>Metazoa</taxon>
        <taxon>Spiralia</taxon>
        <taxon>Lophotrochozoa</taxon>
        <taxon>Mollusca</taxon>
        <taxon>Bivalvia</taxon>
        <taxon>Autobranchia</taxon>
        <taxon>Heteroconchia</taxon>
        <taxon>Euheterodonta</taxon>
        <taxon>Imparidentia</taxon>
        <taxon>Neoheterodontei</taxon>
        <taxon>Myida</taxon>
        <taxon>Myoidea</taxon>
        <taxon>Myidae</taxon>
        <taxon>Mya</taxon>
    </lineage>
</organism>
<reference evidence="2" key="1">
    <citation type="submission" date="2022-11" db="EMBL/GenBank/DDBJ databases">
        <title>Centuries of genome instability and evolution in soft-shell clam transmissible cancer (bioRxiv).</title>
        <authorList>
            <person name="Hart S.F.M."/>
            <person name="Yonemitsu M.A."/>
            <person name="Giersch R.M."/>
            <person name="Beal B.F."/>
            <person name="Arriagada G."/>
            <person name="Davis B.W."/>
            <person name="Ostrander E.A."/>
            <person name="Goff S.P."/>
            <person name="Metzger M.J."/>
        </authorList>
    </citation>
    <scope>NUCLEOTIDE SEQUENCE</scope>
    <source>
        <strain evidence="2">MELC-2E11</strain>
        <tissue evidence="2">Siphon/mantle</tissue>
    </source>
</reference>
<feature type="region of interest" description="Disordered" evidence="1">
    <location>
        <begin position="68"/>
        <end position="102"/>
    </location>
</feature>
<dbReference type="Proteomes" id="UP001164746">
    <property type="component" value="Chromosome 4"/>
</dbReference>
<protein>
    <submittedName>
        <fullName evidence="2">Uncharacterized protein</fullName>
    </submittedName>
</protein>
<keyword evidence="3" id="KW-1185">Reference proteome</keyword>
<sequence length="102" mass="10873">MLSLAPCEANKATVCASPKSAALWRAVLPRSSCVLMSMPCASRSFIVATASDLSLPLTRISYGEGSAAMSVSPQRHQDMFTHSPLPTPDLRVQHHPGDQTPP</sequence>
<evidence type="ECO:0000256" key="1">
    <source>
        <dbReference type="SAM" id="MobiDB-lite"/>
    </source>
</evidence>
<evidence type="ECO:0000313" key="3">
    <source>
        <dbReference type="Proteomes" id="UP001164746"/>
    </source>
</evidence>
<feature type="compositionally biased region" description="Basic and acidic residues" evidence="1">
    <location>
        <begin position="91"/>
        <end position="102"/>
    </location>
</feature>
<evidence type="ECO:0000313" key="2">
    <source>
        <dbReference type="EMBL" id="WAR03685.1"/>
    </source>
</evidence>
<accession>A0ABY7E411</accession>
<dbReference type="EMBL" id="CP111015">
    <property type="protein sequence ID" value="WAR03685.1"/>
    <property type="molecule type" value="Genomic_DNA"/>
</dbReference>